<evidence type="ECO:0000256" key="6">
    <source>
        <dbReference type="ARBA" id="ARBA00022840"/>
    </source>
</evidence>
<dbReference type="Pfam" id="PF00069">
    <property type="entry name" value="Pkinase"/>
    <property type="match status" value="1"/>
</dbReference>
<sequence length="589" mass="60694">MVAGSDDRSDLGDPLGTVRARHAAGGDGRLIANRYELFEQLGQGGMGTVWRAHDRLLARDVAAKELHVHTHGDEEHQTWLRRALREARVVARVPHPHVVGVHDLVEYEDRLWIVMELVDGPSLGQLVDREGPLAPERVAALGVQLLGALDAVHAVGALHRDVKPPNVLLRRDGSAVLTDFGIAVLDDGEFLTKPGEVAGSADYMAPERVTSGEVGPASDLWSLGATLATAATGRSPFRRNGQAATLHAVAYGEPHLDERLGPLRPVVEALLRKAPEERPSVADALAALRQVANGTGTPHTLPAASVPAGTPQTPAATPTVVSPASPADAQTQVAHSLPGQNGAPATQLYDADTMSALNSGNGSGGGGRTGSRRAGGRGWWAVAAGVVLLAGAGAGLFAAGIPPFGDSAGADAKDRPGQSERAEDAGDGSSAEPSAGTGATTGTDASAAPVAPVTTEFSVHSVQGWQRATETAIAQGDTVTVRFTEGQWTVDDKNMPQAGPDGYDEATDASLDFAAESCKVDTAVPFAALLGRFSGAPQGGAAHVVGEEWTFQAPADGTLELRINDGKDDSAGCFSDNAGELKVSVTVVH</sequence>
<dbReference type="EC" id="2.7.11.1" evidence="1"/>
<dbReference type="GO" id="GO:0004674">
    <property type="term" value="F:protein serine/threonine kinase activity"/>
    <property type="evidence" value="ECO:0007669"/>
    <property type="project" value="UniProtKB-KW"/>
</dbReference>
<keyword evidence="12" id="KW-1185">Reference proteome</keyword>
<dbReference type="RefSeq" id="WP_190192135.1">
    <property type="nucleotide sequence ID" value="NZ_BMVU01000023.1"/>
</dbReference>
<accession>A0A918NPS0</accession>
<evidence type="ECO:0000256" key="4">
    <source>
        <dbReference type="ARBA" id="ARBA00022741"/>
    </source>
</evidence>
<evidence type="ECO:0000256" key="9">
    <source>
        <dbReference type="SAM" id="Phobius"/>
    </source>
</evidence>
<keyword evidence="9" id="KW-0472">Membrane</keyword>
<feature type="compositionally biased region" description="Low complexity" evidence="8">
    <location>
        <begin position="306"/>
        <end position="327"/>
    </location>
</feature>
<dbReference type="PROSITE" id="PS00107">
    <property type="entry name" value="PROTEIN_KINASE_ATP"/>
    <property type="match status" value="1"/>
</dbReference>
<evidence type="ECO:0000313" key="12">
    <source>
        <dbReference type="Proteomes" id="UP000619244"/>
    </source>
</evidence>
<keyword evidence="5" id="KW-0418">Kinase</keyword>
<feature type="region of interest" description="Disordered" evidence="8">
    <location>
        <begin position="408"/>
        <end position="448"/>
    </location>
</feature>
<dbReference type="GO" id="GO:0005524">
    <property type="term" value="F:ATP binding"/>
    <property type="evidence" value="ECO:0007669"/>
    <property type="project" value="UniProtKB-UniRule"/>
</dbReference>
<dbReference type="PROSITE" id="PS50011">
    <property type="entry name" value="PROTEIN_KINASE_DOM"/>
    <property type="match status" value="1"/>
</dbReference>
<dbReference type="Gene3D" id="3.30.200.20">
    <property type="entry name" value="Phosphorylase Kinase, domain 1"/>
    <property type="match status" value="1"/>
</dbReference>
<feature type="domain" description="Protein kinase" evidence="10">
    <location>
        <begin position="35"/>
        <end position="302"/>
    </location>
</feature>
<evidence type="ECO:0000259" key="10">
    <source>
        <dbReference type="PROSITE" id="PS50011"/>
    </source>
</evidence>
<feature type="compositionally biased region" description="Basic and acidic residues" evidence="8">
    <location>
        <begin position="411"/>
        <end position="424"/>
    </location>
</feature>
<dbReference type="InterPro" id="IPR011009">
    <property type="entry name" value="Kinase-like_dom_sf"/>
</dbReference>
<keyword evidence="2" id="KW-0723">Serine/threonine-protein kinase</keyword>
<reference evidence="11" key="1">
    <citation type="journal article" date="2014" name="Int. J. Syst. Evol. Microbiol.">
        <title>Complete genome sequence of Corynebacterium casei LMG S-19264T (=DSM 44701T), isolated from a smear-ripened cheese.</title>
        <authorList>
            <consortium name="US DOE Joint Genome Institute (JGI-PGF)"/>
            <person name="Walter F."/>
            <person name="Albersmeier A."/>
            <person name="Kalinowski J."/>
            <person name="Ruckert C."/>
        </authorList>
    </citation>
    <scope>NUCLEOTIDE SEQUENCE</scope>
    <source>
        <strain evidence="11">JCM 4790</strain>
    </source>
</reference>
<protein>
    <recommendedName>
        <fullName evidence="1">non-specific serine/threonine protein kinase</fullName>
        <ecNumber evidence="1">2.7.11.1</ecNumber>
    </recommendedName>
</protein>
<dbReference type="PANTHER" id="PTHR43289">
    <property type="entry name" value="MITOGEN-ACTIVATED PROTEIN KINASE KINASE KINASE 20-RELATED"/>
    <property type="match status" value="1"/>
</dbReference>
<keyword evidence="4 7" id="KW-0547">Nucleotide-binding</keyword>
<dbReference type="Gene3D" id="1.10.510.10">
    <property type="entry name" value="Transferase(Phosphotransferase) domain 1"/>
    <property type="match status" value="1"/>
</dbReference>
<reference evidence="11" key="2">
    <citation type="submission" date="2020-09" db="EMBL/GenBank/DDBJ databases">
        <authorList>
            <person name="Sun Q."/>
            <person name="Ohkuma M."/>
        </authorList>
    </citation>
    <scope>NUCLEOTIDE SEQUENCE</scope>
    <source>
        <strain evidence="11">JCM 4790</strain>
    </source>
</reference>
<proteinExistence type="predicted"/>
<dbReference type="Gene3D" id="2.60.120.430">
    <property type="entry name" value="Galactose-binding lectin"/>
    <property type="match status" value="1"/>
</dbReference>
<dbReference type="Proteomes" id="UP000619244">
    <property type="component" value="Unassembled WGS sequence"/>
</dbReference>
<dbReference type="EMBL" id="BMVU01000023">
    <property type="protein sequence ID" value="GGX86266.1"/>
    <property type="molecule type" value="Genomic_DNA"/>
</dbReference>
<evidence type="ECO:0000256" key="3">
    <source>
        <dbReference type="ARBA" id="ARBA00022679"/>
    </source>
</evidence>
<dbReference type="SUPFAM" id="SSF56112">
    <property type="entry name" value="Protein kinase-like (PK-like)"/>
    <property type="match status" value="1"/>
</dbReference>
<feature type="transmembrane region" description="Helical" evidence="9">
    <location>
        <begin position="378"/>
        <end position="401"/>
    </location>
</feature>
<evidence type="ECO:0000313" key="11">
    <source>
        <dbReference type="EMBL" id="GGX86266.1"/>
    </source>
</evidence>
<keyword evidence="9" id="KW-1133">Transmembrane helix</keyword>
<feature type="compositionally biased region" description="Low complexity" evidence="8">
    <location>
        <begin position="428"/>
        <end position="448"/>
    </location>
</feature>
<dbReference type="InterPro" id="IPR017441">
    <property type="entry name" value="Protein_kinase_ATP_BS"/>
</dbReference>
<keyword evidence="9" id="KW-0812">Transmembrane</keyword>
<organism evidence="11 12">
    <name type="scientific">Streptomyces minutiscleroticus</name>
    <dbReference type="NCBI Taxonomy" id="68238"/>
    <lineage>
        <taxon>Bacteria</taxon>
        <taxon>Bacillati</taxon>
        <taxon>Actinomycetota</taxon>
        <taxon>Actinomycetes</taxon>
        <taxon>Kitasatosporales</taxon>
        <taxon>Streptomycetaceae</taxon>
        <taxon>Streptomyces</taxon>
    </lineage>
</organism>
<name>A0A918NPS0_9ACTN</name>
<dbReference type="SMART" id="SM00220">
    <property type="entry name" value="S_TKc"/>
    <property type="match status" value="1"/>
</dbReference>
<evidence type="ECO:0000256" key="1">
    <source>
        <dbReference type="ARBA" id="ARBA00012513"/>
    </source>
</evidence>
<dbReference type="AlphaFoldDB" id="A0A918NPS0"/>
<dbReference type="InterPro" id="IPR000719">
    <property type="entry name" value="Prot_kinase_dom"/>
</dbReference>
<feature type="region of interest" description="Disordered" evidence="8">
    <location>
        <begin position="296"/>
        <end position="374"/>
    </location>
</feature>
<feature type="binding site" evidence="7">
    <location>
        <position position="64"/>
    </location>
    <ligand>
        <name>ATP</name>
        <dbReference type="ChEBI" id="CHEBI:30616"/>
    </ligand>
</feature>
<comment type="caution">
    <text evidence="11">The sequence shown here is derived from an EMBL/GenBank/DDBJ whole genome shotgun (WGS) entry which is preliminary data.</text>
</comment>
<keyword evidence="3" id="KW-0808">Transferase</keyword>
<evidence type="ECO:0000256" key="8">
    <source>
        <dbReference type="SAM" id="MobiDB-lite"/>
    </source>
</evidence>
<dbReference type="CDD" id="cd14014">
    <property type="entry name" value="STKc_PknB_like"/>
    <property type="match status" value="1"/>
</dbReference>
<keyword evidence="6 7" id="KW-0067">ATP-binding</keyword>
<evidence type="ECO:0000256" key="7">
    <source>
        <dbReference type="PROSITE-ProRule" id="PRU10141"/>
    </source>
</evidence>
<evidence type="ECO:0000256" key="5">
    <source>
        <dbReference type="ARBA" id="ARBA00022777"/>
    </source>
</evidence>
<gene>
    <name evidence="11" type="ORF">GCM10010358_45570</name>
</gene>
<evidence type="ECO:0000256" key="2">
    <source>
        <dbReference type="ARBA" id="ARBA00022527"/>
    </source>
</evidence>
<dbReference type="PANTHER" id="PTHR43289:SF6">
    <property type="entry name" value="SERINE_THREONINE-PROTEIN KINASE NEKL-3"/>
    <property type="match status" value="1"/>
</dbReference>